<evidence type="ECO:0000313" key="1">
    <source>
        <dbReference type="EMBL" id="MBK1669770.1"/>
    </source>
</evidence>
<sequence length="354" mass="38464">MPVNSPKPAASRAADAAAATDAIRTGSRSFHAASLVLPRRVREPARALYAFCREADDAVDTRPDTDRALAELRQRLQRIYDGRPADRAADRAFADVVAAYAIPQTLPEALLDGFAWDAQGRRYRTIQELRGYGARVAGAVGAMVAMLMGARQAEVVSRATDLGVAMQLTNVARDVGEDARQGRLYLPTEWLEAEGIDPDAWLADPRFTPGVARTVERLLVHAEELYQRAEAGIPALPASCRPGITAASRLYRAIGHQVARHGHDSLSRRAVVPAMRKAGLMMDALKGPSPSAHYSDYPCLPETHFLVQAVHEALPALHGFKPDEVAEPAPTHEGAAAFVIDLFMRLEQRDQARG</sequence>
<organism evidence="1 2">
    <name type="scientific">Rhodovibrio sodomensis</name>
    <dbReference type="NCBI Taxonomy" id="1088"/>
    <lineage>
        <taxon>Bacteria</taxon>
        <taxon>Pseudomonadati</taxon>
        <taxon>Pseudomonadota</taxon>
        <taxon>Alphaproteobacteria</taxon>
        <taxon>Rhodospirillales</taxon>
        <taxon>Rhodovibrionaceae</taxon>
        <taxon>Rhodovibrio</taxon>
    </lineage>
</organism>
<dbReference type="SFLD" id="SFLDG01212">
    <property type="entry name" value="Phytoene_synthase_like"/>
    <property type="match status" value="1"/>
</dbReference>
<dbReference type="PANTHER" id="PTHR31480">
    <property type="entry name" value="BIFUNCTIONAL LYCOPENE CYCLASE/PHYTOENE SYNTHASE"/>
    <property type="match status" value="1"/>
</dbReference>
<dbReference type="InterPro" id="IPR044843">
    <property type="entry name" value="Trans_IPPS_bact-type"/>
</dbReference>
<comment type="caution">
    <text evidence="1">The sequence shown here is derived from an EMBL/GenBank/DDBJ whole genome shotgun (WGS) entry which is preliminary data.</text>
</comment>
<dbReference type="Proteomes" id="UP001296873">
    <property type="component" value="Unassembled WGS sequence"/>
</dbReference>
<dbReference type="RefSeq" id="WP_200342112.1">
    <property type="nucleotide sequence ID" value="NZ_NRRL01000061.1"/>
</dbReference>
<accession>A0ABS1DK82</accession>
<dbReference type="CDD" id="cd00683">
    <property type="entry name" value="Trans_IPPS_HH"/>
    <property type="match status" value="1"/>
</dbReference>
<reference evidence="1 2" key="1">
    <citation type="journal article" date="2020" name="Microorganisms">
        <title>Osmotic Adaptation and Compatible Solute Biosynthesis of Phototrophic Bacteria as Revealed from Genome Analyses.</title>
        <authorList>
            <person name="Imhoff J.F."/>
            <person name="Rahn T."/>
            <person name="Kunzel S."/>
            <person name="Keller A."/>
            <person name="Neulinger S.C."/>
        </authorList>
    </citation>
    <scope>NUCLEOTIDE SEQUENCE [LARGE SCALE GENOMIC DNA]</scope>
    <source>
        <strain evidence="1 2">DSM 9895</strain>
    </source>
</reference>
<evidence type="ECO:0008006" key="3">
    <source>
        <dbReference type="Google" id="ProtNLM"/>
    </source>
</evidence>
<evidence type="ECO:0000313" key="2">
    <source>
        <dbReference type="Proteomes" id="UP001296873"/>
    </source>
</evidence>
<dbReference type="EMBL" id="NRRL01000061">
    <property type="protein sequence ID" value="MBK1669770.1"/>
    <property type="molecule type" value="Genomic_DNA"/>
</dbReference>
<dbReference type="InterPro" id="IPR008949">
    <property type="entry name" value="Isoprenoid_synthase_dom_sf"/>
</dbReference>
<name>A0ABS1DK82_9PROT</name>
<protein>
    <recommendedName>
        <fullName evidence="3">Phytoene synthase</fullName>
    </recommendedName>
</protein>
<dbReference type="SFLD" id="SFLDG01018">
    <property type="entry name" value="Squalene/Phytoene_Synthase_Lik"/>
    <property type="match status" value="1"/>
</dbReference>
<keyword evidence="2" id="KW-1185">Reference proteome</keyword>
<dbReference type="InterPro" id="IPR002060">
    <property type="entry name" value="Squ/phyt_synthse"/>
</dbReference>
<dbReference type="SUPFAM" id="SSF48576">
    <property type="entry name" value="Terpenoid synthases"/>
    <property type="match status" value="1"/>
</dbReference>
<dbReference type="InterPro" id="IPR033904">
    <property type="entry name" value="Trans_IPPS_HH"/>
</dbReference>
<dbReference type="SFLD" id="SFLDS00005">
    <property type="entry name" value="Isoprenoid_Synthase_Type_I"/>
    <property type="match status" value="1"/>
</dbReference>
<gene>
    <name evidence="1" type="ORF">CKO28_17165</name>
</gene>
<dbReference type="Pfam" id="PF00494">
    <property type="entry name" value="SQS_PSY"/>
    <property type="match status" value="1"/>
</dbReference>
<proteinExistence type="predicted"/>
<dbReference type="Gene3D" id="1.10.600.10">
    <property type="entry name" value="Farnesyl Diphosphate Synthase"/>
    <property type="match status" value="1"/>
</dbReference>